<dbReference type="InterPro" id="IPR013691">
    <property type="entry name" value="MeTrfase_14"/>
</dbReference>
<sequence>MRKCRICGNETINLFKIENMPSRSQFFPTEEIINMDKPITLNIVQCSKCGLVQLDNEPVSYYKEVIRATSVSSKMKKFRLHQLKTFIEKYKLYKKKGIEIGCGNCDYLDILNELDIEIYGIEFSEKNIKICKEKNLKVFKGFIENEIYKIPKKPYDIFFIFNYLEHIPNPIIFLKGIWNNLTENGIGIIEVPNFNMILKEKMLSEFTIDHLSYFTKNTLELTLKLSGFEILEINEIWNDYILSAIVRKRNLINVEDFDNFKTILKKNIDDFIKENNDFAIWGAGHQALAIIAMTNLNKKCKFIIDSASFKQNKYTPATHIKIVSPEYLRKHNVKSILIMAGSYSDEIAQILKKEYPDIKNYILKQNKIIRNN</sequence>
<protein>
    <submittedName>
        <fullName evidence="2">Methyltransferase</fullName>
    </submittedName>
</protein>
<name>A0A7G1G2P2_9BACT</name>
<dbReference type="PANTHER" id="PTHR43861">
    <property type="entry name" value="TRANS-ACONITATE 2-METHYLTRANSFERASE-RELATED"/>
    <property type="match status" value="1"/>
</dbReference>
<evidence type="ECO:0000313" key="2">
    <source>
        <dbReference type="EMBL" id="BBE30621.1"/>
    </source>
</evidence>
<evidence type="ECO:0000313" key="3">
    <source>
        <dbReference type="Proteomes" id="UP000516361"/>
    </source>
</evidence>
<dbReference type="InParanoid" id="A0A7G1G2P2"/>
<dbReference type="Gene3D" id="3.40.50.720">
    <property type="entry name" value="NAD(P)-binding Rossmann-like Domain"/>
    <property type="match status" value="1"/>
</dbReference>
<dbReference type="AlphaFoldDB" id="A0A7G1G2P2"/>
<dbReference type="InterPro" id="IPR038576">
    <property type="entry name" value="Methyltransf_Zn-bd_dom_put_sf"/>
</dbReference>
<dbReference type="InterPro" id="IPR029063">
    <property type="entry name" value="SAM-dependent_MTases_sf"/>
</dbReference>
<feature type="domain" description="C-methyltransferase" evidence="1">
    <location>
        <begin position="257"/>
        <end position="352"/>
    </location>
</feature>
<dbReference type="Pfam" id="PF08484">
    <property type="entry name" value="Methyltransf_14"/>
    <property type="match status" value="1"/>
</dbReference>
<dbReference type="CDD" id="cd02440">
    <property type="entry name" value="AdoMet_MTases"/>
    <property type="match status" value="1"/>
</dbReference>
<reference evidence="2 3" key="1">
    <citation type="submission" date="2018-06" db="EMBL/GenBank/DDBJ databases">
        <title>Genome sequencing of Oceanotoga sp. sy52.</title>
        <authorList>
            <person name="Mori K."/>
        </authorList>
    </citation>
    <scope>NUCLEOTIDE SEQUENCE [LARGE SCALE GENOMIC DNA]</scope>
    <source>
        <strain evidence="3">sy52</strain>
    </source>
</reference>
<keyword evidence="2" id="KW-0489">Methyltransferase</keyword>
<organism evidence="2 3">
    <name type="scientific">Tepiditoga spiralis</name>
    <dbReference type="NCBI Taxonomy" id="2108365"/>
    <lineage>
        <taxon>Bacteria</taxon>
        <taxon>Thermotogati</taxon>
        <taxon>Thermotogota</taxon>
        <taxon>Thermotogae</taxon>
        <taxon>Petrotogales</taxon>
        <taxon>Petrotogaceae</taxon>
        <taxon>Tepiditoga</taxon>
    </lineage>
</organism>
<dbReference type="GO" id="GO:0032259">
    <property type="term" value="P:methylation"/>
    <property type="evidence" value="ECO:0007669"/>
    <property type="project" value="UniProtKB-KW"/>
</dbReference>
<dbReference type="EMBL" id="AP018712">
    <property type="protein sequence ID" value="BBE30621.1"/>
    <property type="molecule type" value="Genomic_DNA"/>
</dbReference>
<dbReference type="KEGG" id="ocy:OSSY52_07620"/>
<keyword evidence="3" id="KW-1185">Reference proteome</keyword>
<dbReference type="GO" id="GO:0008168">
    <property type="term" value="F:methyltransferase activity"/>
    <property type="evidence" value="ECO:0007669"/>
    <property type="project" value="UniProtKB-KW"/>
</dbReference>
<dbReference type="Pfam" id="PF13489">
    <property type="entry name" value="Methyltransf_23"/>
    <property type="match status" value="1"/>
</dbReference>
<evidence type="ECO:0000259" key="1">
    <source>
        <dbReference type="Pfam" id="PF08484"/>
    </source>
</evidence>
<dbReference type="Gene3D" id="3.40.50.150">
    <property type="entry name" value="Vaccinia Virus protein VP39"/>
    <property type="match status" value="1"/>
</dbReference>
<keyword evidence="2" id="KW-0808">Transferase</keyword>
<dbReference type="Gene3D" id="6.20.50.110">
    <property type="entry name" value="Methyltransferase, zinc-binding domain"/>
    <property type="match status" value="1"/>
</dbReference>
<gene>
    <name evidence="2" type="ORF">OSSY52_07620</name>
</gene>
<dbReference type="PANTHER" id="PTHR43861:SF6">
    <property type="entry name" value="METHYLTRANSFERASE TYPE 11"/>
    <property type="match status" value="1"/>
</dbReference>
<dbReference type="Proteomes" id="UP000516361">
    <property type="component" value="Chromosome"/>
</dbReference>
<dbReference type="SUPFAM" id="SSF53335">
    <property type="entry name" value="S-adenosyl-L-methionine-dependent methyltransferases"/>
    <property type="match status" value="1"/>
</dbReference>
<accession>A0A7G1G2P2</accession>
<proteinExistence type="predicted"/>